<evidence type="ECO:0000313" key="2">
    <source>
        <dbReference type="Proteomes" id="UP000317573"/>
    </source>
</evidence>
<dbReference type="InterPro" id="IPR014710">
    <property type="entry name" value="RmlC-like_jellyroll"/>
</dbReference>
<gene>
    <name evidence="1" type="ORF">L618_002900000290</name>
</gene>
<name>A0A562E313_RHORH</name>
<proteinExistence type="predicted"/>
<sequence length="52" mass="5643">MTVGDVATIPPGVKQWNGATALDAMTHIAVTEAIDGSRITWMEHLGPDQYYL</sequence>
<dbReference type="EMBL" id="VLJT01000027">
    <property type="protein sequence ID" value="TWH16093.1"/>
    <property type="molecule type" value="Genomic_DNA"/>
</dbReference>
<organism evidence="1 2">
    <name type="scientific">Rhodococcus rhodochrous J45</name>
    <dbReference type="NCBI Taxonomy" id="935266"/>
    <lineage>
        <taxon>Bacteria</taxon>
        <taxon>Bacillati</taxon>
        <taxon>Actinomycetota</taxon>
        <taxon>Actinomycetes</taxon>
        <taxon>Mycobacteriales</taxon>
        <taxon>Nocardiaceae</taxon>
        <taxon>Rhodococcus</taxon>
    </lineage>
</organism>
<evidence type="ECO:0000313" key="1">
    <source>
        <dbReference type="EMBL" id="TWH16093.1"/>
    </source>
</evidence>
<dbReference type="SUPFAM" id="SSF51182">
    <property type="entry name" value="RmlC-like cupins"/>
    <property type="match status" value="1"/>
</dbReference>
<dbReference type="AlphaFoldDB" id="A0A562E313"/>
<dbReference type="InterPro" id="IPR011051">
    <property type="entry name" value="RmlC_Cupin_sf"/>
</dbReference>
<dbReference type="Gene3D" id="2.60.120.10">
    <property type="entry name" value="Jelly Rolls"/>
    <property type="match status" value="1"/>
</dbReference>
<dbReference type="Proteomes" id="UP000317573">
    <property type="component" value="Unassembled WGS sequence"/>
</dbReference>
<dbReference type="RefSeq" id="WP_186455188.1">
    <property type="nucleotide sequence ID" value="NZ_VLJT01000027.1"/>
</dbReference>
<protein>
    <submittedName>
        <fullName evidence="1">Uncharacterized protein</fullName>
    </submittedName>
</protein>
<accession>A0A562E313</accession>
<comment type="caution">
    <text evidence="1">The sequence shown here is derived from an EMBL/GenBank/DDBJ whole genome shotgun (WGS) entry which is preliminary data.</text>
</comment>
<reference evidence="1 2" key="1">
    <citation type="submission" date="2019-07" db="EMBL/GenBank/DDBJ databases">
        <title>Genome sequencing of lignin-degrading bacterial isolates.</title>
        <authorList>
            <person name="Gladden J."/>
        </authorList>
    </citation>
    <scope>NUCLEOTIDE SEQUENCE [LARGE SCALE GENOMIC DNA]</scope>
    <source>
        <strain evidence="1 2">J45</strain>
    </source>
</reference>